<organism evidence="1 2">
    <name type="scientific">Trinickia symbiotica</name>
    <dbReference type="NCBI Taxonomy" id="863227"/>
    <lineage>
        <taxon>Bacteria</taxon>
        <taxon>Pseudomonadati</taxon>
        <taxon>Pseudomonadota</taxon>
        <taxon>Betaproteobacteria</taxon>
        <taxon>Burkholderiales</taxon>
        <taxon>Burkholderiaceae</taxon>
        <taxon>Trinickia</taxon>
    </lineage>
</organism>
<dbReference type="Proteomes" id="UP000240638">
    <property type="component" value="Unassembled WGS sequence"/>
</dbReference>
<protein>
    <submittedName>
        <fullName evidence="1">Uncharacterized protein</fullName>
    </submittedName>
</protein>
<sequence length="214" mass="21876">MPSPPAQEGASSLQQRISRYAPVPDYTAAGLALVGFRLPSQAATWADAASGVLWMSSAAMSELGNSPLRSLPTTTNNLMNLGAGFVSTLAPFTSGCTQAVLDYAGAAIWEASAITTIGRAAFDASNNRLSRTAAAASGAANVAAAALAAAATRASESNDSASASWYGTVSSVLWMLGTTLSLAADYTASRTASYETSPTAIYRPAQRYAFNATQ</sequence>
<reference evidence="1 2" key="1">
    <citation type="submission" date="2018-03" db="EMBL/GenBank/DDBJ databases">
        <title>Whole genome analyses suggest that Burkholderia sensu lato contains two further novel genera in the rhizoxinica-symbiotica group Mycetohabitans gen. nov., and Trinickia gen. nov.: implications for the evolution of diazotrophy and nodulation in the Burkholderiaceae.</title>
        <authorList>
            <person name="Estrada De Los Santos P."/>
            <person name="Palmer M."/>
            <person name="Chavez-Ramirez B."/>
            <person name="Steenkamp E.T."/>
            <person name="Hirsch A.M."/>
            <person name="Manyaka P."/>
            <person name="Maluk M."/>
            <person name="Lafos M."/>
            <person name="Crook M."/>
            <person name="Gross E."/>
            <person name="Simon M.F."/>
            <person name="Bueno Dos Reis Junior F."/>
            <person name="Poole P.S."/>
            <person name="Venter S.N."/>
            <person name="James E.K."/>
        </authorList>
    </citation>
    <scope>NUCLEOTIDE SEQUENCE [LARGE SCALE GENOMIC DNA]</scope>
    <source>
        <strain evidence="1 2">JPY-366</strain>
    </source>
</reference>
<gene>
    <name evidence="1" type="ORF">C9I57_26345</name>
</gene>
<name>A0A2T3XMJ7_9BURK</name>
<dbReference type="EMBL" id="PYUC01000016">
    <property type="protein sequence ID" value="PTB17744.1"/>
    <property type="molecule type" value="Genomic_DNA"/>
</dbReference>
<proteinExistence type="predicted"/>
<comment type="caution">
    <text evidence="1">The sequence shown here is derived from an EMBL/GenBank/DDBJ whole genome shotgun (WGS) entry which is preliminary data.</text>
</comment>
<dbReference type="AlphaFoldDB" id="A0A2T3XMJ7"/>
<accession>A0A2T3XMJ7</accession>
<evidence type="ECO:0000313" key="2">
    <source>
        <dbReference type="Proteomes" id="UP000240638"/>
    </source>
</evidence>
<evidence type="ECO:0000313" key="1">
    <source>
        <dbReference type="EMBL" id="PTB17744.1"/>
    </source>
</evidence>